<accession>A0A250WSC8</accession>
<sequence length="114" mass="12142">QQQHVGMDHQPVEQQQHDDGGTETCGPVDQPWLQQPTLADEVGSEAEIENNGAHPDGSSAEDVGNMVSPSEDAVIEVEYVPAEDVHAEVIEVEYVPAEDVHAESDQAGDGTEGV</sequence>
<protein>
    <submittedName>
        <fullName evidence="2">Uncharacterized protein</fullName>
    </submittedName>
</protein>
<reference evidence="2 3" key="1">
    <citation type="submission" date="2017-08" db="EMBL/GenBank/DDBJ databases">
        <title>Acidophilic green algal genome provides insights into adaptation to an acidic environment.</title>
        <authorList>
            <person name="Hirooka S."/>
            <person name="Hirose Y."/>
            <person name="Kanesaki Y."/>
            <person name="Higuchi S."/>
            <person name="Fujiwara T."/>
            <person name="Onuma R."/>
            <person name="Era A."/>
            <person name="Ohbayashi R."/>
            <person name="Uzuka A."/>
            <person name="Nozaki H."/>
            <person name="Yoshikawa H."/>
            <person name="Miyagishima S.Y."/>
        </authorList>
    </citation>
    <scope>NUCLEOTIDE SEQUENCE [LARGE SCALE GENOMIC DNA]</scope>
    <source>
        <strain evidence="2 3">NIES-2499</strain>
    </source>
</reference>
<evidence type="ECO:0000256" key="1">
    <source>
        <dbReference type="SAM" id="MobiDB-lite"/>
    </source>
</evidence>
<keyword evidence="3" id="KW-1185">Reference proteome</keyword>
<gene>
    <name evidence="2" type="ORF">CEUSTIGMA_g1196.t1</name>
</gene>
<proteinExistence type="predicted"/>
<dbReference type="Proteomes" id="UP000232323">
    <property type="component" value="Unassembled WGS sequence"/>
</dbReference>
<evidence type="ECO:0000313" key="2">
    <source>
        <dbReference type="EMBL" id="GAX73743.1"/>
    </source>
</evidence>
<organism evidence="2 3">
    <name type="scientific">Chlamydomonas eustigma</name>
    <dbReference type="NCBI Taxonomy" id="1157962"/>
    <lineage>
        <taxon>Eukaryota</taxon>
        <taxon>Viridiplantae</taxon>
        <taxon>Chlorophyta</taxon>
        <taxon>core chlorophytes</taxon>
        <taxon>Chlorophyceae</taxon>
        <taxon>CS clade</taxon>
        <taxon>Chlamydomonadales</taxon>
        <taxon>Chlamydomonadaceae</taxon>
        <taxon>Chlamydomonas</taxon>
    </lineage>
</organism>
<dbReference type="EMBL" id="BEGY01000005">
    <property type="protein sequence ID" value="GAX73743.1"/>
    <property type="molecule type" value="Genomic_DNA"/>
</dbReference>
<dbReference type="AlphaFoldDB" id="A0A250WSC8"/>
<feature type="non-terminal residue" evidence="2">
    <location>
        <position position="1"/>
    </location>
</feature>
<comment type="caution">
    <text evidence="2">The sequence shown here is derived from an EMBL/GenBank/DDBJ whole genome shotgun (WGS) entry which is preliminary data.</text>
</comment>
<dbReference type="OrthoDB" id="21006at2759"/>
<feature type="compositionally biased region" description="Basic and acidic residues" evidence="1">
    <location>
        <begin position="1"/>
        <end position="20"/>
    </location>
</feature>
<name>A0A250WSC8_9CHLO</name>
<evidence type="ECO:0000313" key="3">
    <source>
        <dbReference type="Proteomes" id="UP000232323"/>
    </source>
</evidence>
<feature type="region of interest" description="Disordered" evidence="1">
    <location>
        <begin position="1"/>
        <end position="66"/>
    </location>
</feature>